<proteinExistence type="predicted"/>
<name>A0AAW2RE68_SESRA</name>
<reference evidence="2" key="1">
    <citation type="submission" date="2020-06" db="EMBL/GenBank/DDBJ databases">
        <authorList>
            <person name="Li T."/>
            <person name="Hu X."/>
            <person name="Zhang T."/>
            <person name="Song X."/>
            <person name="Zhang H."/>
            <person name="Dai N."/>
            <person name="Sheng W."/>
            <person name="Hou X."/>
            <person name="Wei L."/>
        </authorList>
    </citation>
    <scope>NUCLEOTIDE SEQUENCE</scope>
    <source>
        <strain evidence="2">G02</strain>
        <tissue evidence="2">Leaf</tissue>
    </source>
</reference>
<organism evidence="2">
    <name type="scientific">Sesamum radiatum</name>
    <name type="common">Black benniseed</name>
    <dbReference type="NCBI Taxonomy" id="300843"/>
    <lineage>
        <taxon>Eukaryota</taxon>
        <taxon>Viridiplantae</taxon>
        <taxon>Streptophyta</taxon>
        <taxon>Embryophyta</taxon>
        <taxon>Tracheophyta</taxon>
        <taxon>Spermatophyta</taxon>
        <taxon>Magnoliopsida</taxon>
        <taxon>eudicotyledons</taxon>
        <taxon>Gunneridae</taxon>
        <taxon>Pentapetalae</taxon>
        <taxon>asterids</taxon>
        <taxon>lamiids</taxon>
        <taxon>Lamiales</taxon>
        <taxon>Pedaliaceae</taxon>
        <taxon>Sesamum</taxon>
    </lineage>
</organism>
<dbReference type="AlphaFoldDB" id="A0AAW2RE68"/>
<sequence length="73" mass="7759">MSSDTSTEELSSALLGAIQHIVVVALREHVSATGPPRVATPSDAEAPEEEAGEEVPVPVPAVSRRWEIPLLKF</sequence>
<comment type="caution">
    <text evidence="2">The sequence shown here is derived from an EMBL/GenBank/DDBJ whole genome shotgun (WGS) entry which is preliminary data.</text>
</comment>
<feature type="region of interest" description="Disordered" evidence="1">
    <location>
        <begin position="32"/>
        <end position="56"/>
    </location>
</feature>
<evidence type="ECO:0000256" key="1">
    <source>
        <dbReference type="SAM" id="MobiDB-lite"/>
    </source>
</evidence>
<accession>A0AAW2RE68</accession>
<dbReference type="EMBL" id="JACGWJ010000013">
    <property type="protein sequence ID" value="KAL0378452.1"/>
    <property type="molecule type" value="Genomic_DNA"/>
</dbReference>
<gene>
    <name evidence="2" type="ORF">Sradi_3150700</name>
</gene>
<evidence type="ECO:0000313" key="2">
    <source>
        <dbReference type="EMBL" id="KAL0378452.1"/>
    </source>
</evidence>
<reference evidence="2" key="2">
    <citation type="journal article" date="2024" name="Plant">
        <title>Genomic evolution and insights into agronomic trait innovations of Sesamum species.</title>
        <authorList>
            <person name="Miao H."/>
            <person name="Wang L."/>
            <person name="Qu L."/>
            <person name="Liu H."/>
            <person name="Sun Y."/>
            <person name="Le M."/>
            <person name="Wang Q."/>
            <person name="Wei S."/>
            <person name="Zheng Y."/>
            <person name="Lin W."/>
            <person name="Duan Y."/>
            <person name="Cao H."/>
            <person name="Xiong S."/>
            <person name="Wang X."/>
            <person name="Wei L."/>
            <person name="Li C."/>
            <person name="Ma Q."/>
            <person name="Ju M."/>
            <person name="Zhao R."/>
            <person name="Li G."/>
            <person name="Mu C."/>
            <person name="Tian Q."/>
            <person name="Mei H."/>
            <person name="Zhang T."/>
            <person name="Gao T."/>
            <person name="Zhang H."/>
        </authorList>
    </citation>
    <scope>NUCLEOTIDE SEQUENCE</scope>
    <source>
        <strain evidence="2">G02</strain>
    </source>
</reference>
<protein>
    <submittedName>
        <fullName evidence="2">Uncharacterized protein</fullName>
    </submittedName>
</protein>